<proteinExistence type="predicted"/>
<keyword evidence="2" id="KW-1185">Reference proteome</keyword>
<protein>
    <submittedName>
        <fullName evidence="1">Uncharacterized protein</fullName>
    </submittedName>
</protein>
<dbReference type="Proteomes" id="UP000887013">
    <property type="component" value="Unassembled WGS sequence"/>
</dbReference>
<accession>A0A8X6MDP5</accession>
<sequence>MSKYSLIESLTGALLGQSAYQACAVGFLQVVFILPKIESGPQKFAVRQKELWGVCYLPQQAVLVFIRTLLLDLSESDLLPPTARSFRVRFASTSVVQKREHYSLPQGKAVLGFRLAL</sequence>
<name>A0A8X6MDP5_NEPPI</name>
<gene>
    <name evidence="1" type="ORF">NPIL_377191</name>
</gene>
<organism evidence="1 2">
    <name type="scientific">Nephila pilipes</name>
    <name type="common">Giant wood spider</name>
    <name type="synonym">Nephila maculata</name>
    <dbReference type="NCBI Taxonomy" id="299642"/>
    <lineage>
        <taxon>Eukaryota</taxon>
        <taxon>Metazoa</taxon>
        <taxon>Ecdysozoa</taxon>
        <taxon>Arthropoda</taxon>
        <taxon>Chelicerata</taxon>
        <taxon>Arachnida</taxon>
        <taxon>Araneae</taxon>
        <taxon>Araneomorphae</taxon>
        <taxon>Entelegynae</taxon>
        <taxon>Araneoidea</taxon>
        <taxon>Nephilidae</taxon>
        <taxon>Nephila</taxon>
    </lineage>
</organism>
<reference evidence="1" key="1">
    <citation type="submission" date="2020-08" db="EMBL/GenBank/DDBJ databases">
        <title>Multicomponent nature underlies the extraordinary mechanical properties of spider dragline silk.</title>
        <authorList>
            <person name="Kono N."/>
            <person name="Nakamura H."/>
            <person name="Mori M."/>
            <person name="Yoshida Y."/>
            <person name="Ohtoshi R."/>
            <person name="Malay A.D."/>
            <person name="Moran D.A.P."/>
            <person name="Tomita M."/>
            <person name="Numata K."/>
            <person name="Arakawa K."/>
        </authorList>
    </citation>
    <scope>NUCLEOTIDE SEQUENCE</scope>
</reference>
<evidence type="ECO:0000313" key="2">
    <source>
        <dbReference type="Proteomes" id="UP000887013"/>
    </source>
</evidence>
<comment type="caution">
    <text evidence="1">The sequence shown here is derived from an EMBL/GenBank/DDBJ whole genome shotgun (WGS) entry which is preliminary data.</text>
</comment>
<dbReference type="AlphaFoldDB" id="A0A8X6MDP5"/>
<dbReference type="EMBL" id="BMAW01090319">
    <property type="protein sequence ID" value="GFS44230.1"/>
    <property type="molecule type" value="Genomic_DNA"/>
</dbReference>
<evidence type="ECO:0000313" key="1">
    <source>
        <dbReference type="EMBL" id="GFS44230.1"/>
    </source>
</evidence>